<accession>A0A8H8Z0X6</accession>
<evidence type="ECO:0000313" key="1">
    <source>
        <dbReference type="EMBL" id="CAE6501567.1"/>
    </source>
</evidence>
<protein>
    <submittedName>
        <fullName evidence="1">Uncharacterized protein</fullName>
    </submittedName>
</protein>
<reference evidence="1" key="1">
    <citation type="submission" date="2021-02" db="EMBL/GenBank/DDBJ databases">
        <authorList>
            <person name="Han P."/>
        </authorList>
    </citation>
    <scope>NUCLEOTIDE SEQUENCE</scope>
    <source>
        <strain evidence="1">Nitrosomonas nitrosa 18-3D</strain>
    </source>
</reference>
<comment type="caution">
    <text evidence="1">The sequence shown here is derived from an EMBL/GenBank/DDBJ whole genome shotgun (WGS) entry which is preliminary data.</text>
</comment>
<name>A0A8H8Z0X6_9PROT</name>
<dbReference type="AlphaFoldDB" id="A0A8H8Z0X6"/>
<dbReference type="Proteomes" id="UP000601736">
    <property type="component" value="Unassembled WGS sequence"/>
</dbReference>
<dbReference type="EMBL" id="CAJNAP010000012">
    <property type="protein sequence ID" value="CAE6501567.1"/>
    <property type="molecule type" value="Genomic_DNA"/>
</dbReference>
<organism evidence="1 2">
    <name type="scientific">Nitrosomonas nitrosa</name>
    <dbReference type="NCBI Taxonomy" id="52442"/>
    <lineage>
        <taxon>Bacteria</taxon>
        <taxon>Pseudomonadati</taxon>
        <taxon>Pseudomonadota</taxon>
        <taxon>Betaproteobacteria</taxon>
        <taxon>Nitrosomonadales</taxon>
        <taxon>Nitrosomonadaceae</taxon>
        <taxon>Nitrosomonas</taxon>
    </lineage>
</organism>
<evidence type="ECO:0000313" key="2">
    <source>
        <dbReference type="Proteomes" id="UP000601736"/>
    </source>
</evidence>
<gene>
    <name evidence="1" type="ORF">NMYAN_20098</name>
</gene>
<sequence>MPAYSIGCYILRTIRVSYLIESYYALAYCNYMITEHSR</sequence>
<proteinExistence type="predicted"/>